<proteinExistence type="predicted"/>
<organism evidence="2 3">
    <name type="scientific">Monascus purpureus</name>
    <name type="common">Red mold</name>
    <name type="synonym">Monascus anka</name>
    <dbReference type="NCBI Taxonomy" id="5098"/>
    <lineage>
        <taxon>Eukaryota</taxon>
        <taxon>Fungi</taxon>
        <taxon>Dikarya</taxon>
        <taxon>Ascomycota</taxon>
        <taxon>Pezizomycotina</taxon>
        <taxon>Eurotiomycetes</taxon>
        <taxon>Eurotiomycetidae</taxon>
        <taxon>Eurotiales</taxon>
        <taxon>Aspergillaceae</taxon>
        <taxon>Monascus</taxon>
    </lineage>
</organism>
<feature type="compositionally biased region" description="Polar residues" evidence="1">
    <location>
        <begin position="490"/>
        <end position="508"/>
    </location>
</feature>
<feature type="compositionally biased region" description="Acidic residues" evidence="1">
    <location>
        <begin position="74"/>
        <end position="86"/>
    </location>
</feature>
<feature type="compositionally biased region" description="Polar residues" evidence="1">
    <location>
        <begin position="118"/>
        <end position="129"/>
    </location>
</feature>
<feature type="compositionally biased region" description="Polar residues" evidence="1">
    <location>
        <begin position="225"/>
        <end position="234"/>
    </location>
</feature>
<dbReference type="OrthoDB" id="10256176at2759"/>
<dbReference type="STRING" id="5098.A0A507QWM3"/>
<reference evidence="2 3" key="1">
    <citation type="submission" date="2019-06" db="EMBL/GenBank/DDBJ databases">
        <title>Wine fermentation using esterase from Monascus purpureus.</title>
        <authorList>
            <person name="Geng C."/>
            <person name="Zhang Y."/>
        </authorList>
    </citation>
    <scope>NUCLEOTIDE SEQUENCE [LARGE SCALE GENOMIC DNA]</scope>
    <source>
        <strain evidence="2">HQ1</strain>
    </source>
</reference>
<feature type="region of interest" description="Disordered" evidence="1">
    <location>
        <begin position="485"/>
        <end position="519"/>
    </location>
</feature>
<feature type="compositionally biased region" description="Low complexity" evidence="1">
    <location>
        <begin position="1"/>
        <end position="16"/>
    </location>
</feature>
<dbReference type="AlphaFoldDB" id="A0A507QWM3"/>
<dbReference type="Gene3D" id="3.40.50.150">
    <property type="entry name" value="Vaccinia Virus protein VP39"/>
    <property type="match status" value="1"/>
</dbReference>
<keyword evidence="3" id="KW-1185">Reference proteome</keyword>
<evidence type="ECO:0000256" key="1">
    <source>
        <dbReference type="SAM" id="MobiDB-lite"/>
    </source>
</evidence>
<feature type="compositionally biased region" description="Low complexity" evidence="1">
    <location>
        <begin position="95"/>
        <end position="109"/>
    </location>
</feature>
<feature type="region of interest" description="Disordered" evidence="1">
    <location>
        <begin position="163"/>
        <end position="243"/>
    </location>
</feature>
<evidence type="ECO:0000313" key="3">
    <source>
        <dbReference type="Proteomes" id="UP000319663"/>
    </source>
</evidence>
<sequence length="931" mass="102322">MANSSRSRLARRASLMRPRRTALSTIMEDAWEMQHSGLDGDGAYGLPLPSNTSLSRLAPSLSQCPPDGFAELYDATESEGESDDDISSPRTRSTSLTASITQSSVSSVGSRRHYPSLQIPTTAPQHASVSKTSPLPPSPPPKIPISPAALSILGSSVPALNAPPSLDGSMSSDQMSNLTAPSTPDMHAAPEISLPPLDENVDGDNANPRGDWRALLESFPPVPSSDDSQPTIPSSERVEPLQDLTPSERPLLYLPKNALEMLNRIRPDITPDPLTGTSEKHVEMWQIECPPGHPGTADIDSPLSEYSAPSLTNLSIPSPGGFFASLEPRARRAWSFPTKKDHPSTADAERFYDLPWDRSNGDIVEQVIDCPERSNTGQQLTAIYRPDEPQTAFRMPPMFDPQPAGVVKGAQAATADNAVVDSVEWDAMSCEYDENYESRLRYRALATLDLTRQWLAQQVLHCASPGEADPQAENEEEDAKADLLAGGSSQGFPESASKQSIHAGNTLETLPGPPSSLPDIKHRNSIYLRGLRFLCDHSSNLDPFLHRGTRYDAIQSARSALVDTHINSLLGRYVLIQHERPPYRGPFSKSPRQNTGESVVADRAQFSNLSKEQFVLAQLQEAVWAVDALKYLQRGSLITSPVSLLLKRAVVPGKASERPQRPIRVLDLCGHGSCEWGWRLALEYPNIDVYTVSTKPQAANNAIRGPPNHRHICILHPWKLPFGDNKFDLISTRSLHSALKTTHPAGEVADEYDLCLRECRRCLKRGGYLEFLIMDARICRSGSSASAVSIKFASELEKCGYDAAPTRNFLFRLYKARFIGIKRAWIFLPMGTERSAPEPCRDGPLHVSSGDMSQSETVQPPVGSTADVASVTGLLGGWMWEQWLLKLQMEMGRERAKLLEGMGSFFYEGRRNGAGWTCLSGWAMKPQRKRR</sequence>
<gene>
    <name evidence="2" type="ORF">MPDQ_007310</name>
</gene>
<name>A0A507QWM3_MONPU</name>
<feature type="compositionally biased region" description="Polar residues" evidence="1">
    <location>
        <begin position="49"/>
        <end position="63"/>
    </location>
</feature>
<feature type="region of interest" description="Disordered" evidence="1">
    <location>
        <begin position="1"/>
        <end position="21"/>
    </location>
</feature>
<dbReference type="EMBL" id="VIFY01000075">
    <property type="protein sequence ID" value="TQB71729.1"/>
    <property type="molecule type" value="Genomic_DNA"/>
</dbReference>
<comment type="caution">
    <text evidence="2">The sequence shown here is derived from an EMBL/GenBank/DDBJ whole genome shotgun (WGS) entry which is preliminary data.</text>
</comment>
<evidence type="ECO:0000313" key="2">
    <source>
        <dbReference type="EMBL" id="TQB71729.1"/>
    </source>
</evidence>
<dbReference type="InterPro" id="IPR029063">
    <property type="entry name" value="SAM-dependent_MTases_sf"/>
</dbReference>
<dbReference type="Proteomes" id="UP000319663">
    <property type="component" value="Unassembled WGS sequence"/>
</dbReference>
<feature type="compositionally biased region" description="Pro residues" evidence="1">
    <location>
        <begin position="134"/>
        <end position="144"/>
    </location>
</feature>
<protein>
    <submittedName>
        <fullName evidence="2">Uncharacterized protein</fullName>
    </submittedName>
</protein>
<feature type="compositionally biased region" description="Polar residues" evidence="1">
    <location>
        <begin position="168"/>
        <end position="182"/>
    </location>
</feature>
<feature type="region of interest" description="Disordered" evidence="1">
    <location>
        <begin position="35"/>
        <end position="147"/>
    </location>
</feature>
<dbReference type="SUPFAM" id="SSF53335">
    <property type="entry name" value="S-adenosyl-L-methionine-dependent methyltransferases"/>
    <property type="match status" value="1"/>
</dbReference>
<accession>A0A507QWM3</accession>